<dbReference type="Proteomes" id="UP000023152">
    <property type="component" value="Unassembled WGS sequence"/>
</dbReference>
<feature type="region of interest" description="Disordered" evidence="1">
    <location>
        <begin position="1"/>
        <end position="28"/>
    </location>
</feature>
<dbReference type="EMBL" id="ASPP01006287">
    <property type="protein sequence ID" value="ETO29047.1"/>
    <property type="molecule type" value="Genomic_DNA"/>
</dbReference>
<evidence type="ECO:0000256" key="1">
    <source>
        <dbReference type="SAM" id="MobiDB-lite"/>
    </source>
</evidence>
<accession>X6NUV4</accession>
<evidence type="ECO:0000313" key="2">
    <source>
        <dbReference type="EMBL" id="ETO29047.1"/>
    </source>
</evidence>
<evidence type="ECO:0000313" key="3">
    <source>
        <dbReference type="Proteomes" id="UP000023152"/>
    </source>
</evidence>
<feature type="compositionally biased region" description="Basic and acidic residues" evidence="1">
    <location>
        <begin position="138"/>
        <end position="158"/>
    </location>
</feature>
<dbReference type="PANTHER" id="PTHR37028:SF4">
    <property type="entry name" value="ALMS MOTIF DOMAIN-CONTAINING PROTEIN"/>
    <property type="match status" value="1"/>
</dbReference>
<dbReference type="PANTHER" id="PTHR37028">
    <property type="entry name" value="UNNAMED PRODUCT-RELATED"/>
    <property type="match status" value="1"/>
</dbReference>
<feature type="compositionally biased region" description="Basic and acidic residues" evidence="1">
    <location>
        <begin position="1"/>
        <end position="10"/>
    </location>
</feature>
<reference evidence="2 3" key="1">
    <citation type="journal article" date="2013" name="Curr. Biol.">
        <title>The Genome of the Foraminiferan Reticulomyxa filosa.</title>
        <authorList>
            <person name="Glockner G."/>
            <person name="Hulsmann N."/>
            <person name="Schleicher M."/>
            <person name="Noegel A.A."/>
            <person name="Eichinger L."/>
            <person name="Gallinger C."/>
            <person name="Pawlowski J."/>
            <person name="Sierra R."/>
            <person name="Euteneuer U."/>
            <person name="Pillet L."/>
            <person name="Moustafa A."/>
            <person name="Platzer M."/>
            <person name="Groth M."/>
            <person name="Szafranski K."/>
            <person name="Schliwa M."/>
        </authorList>
    </citation>
    <scope>NUCLEOTIDE SEQUENCE [LARGE SCALE GENOMIC DNA]</scope>
</reference>
<comment type="caution">
    <text evidence="2">The sequence shown here is derived from an EMBL/GenBank/DDBJ whole genome shotgun (WGS) entry which is preliminary data.</text>
</comment>
<feature type="compositionally biased region" description="Polar residues" evidence="1">
    <location>
        <begin position="19"/>
        <end position="28"/>
    </location>
</feature>
<feature type="region of interest" description="Disordered" evidence="1">
    <location>
        <begin position="138"/>
        <end position="169"/>
    </location>
</feature>
<name>X6NUV4_RETFI</name>
<proteinExistence type="predicted"/>
<protein>
    <submittedName>
        <fullName evidence="2">Uncharacterized protein</fullName>
    </submittedName>
</protein>
<dbReference type="AlphaFoldDB" id="X6NUV4"/>
<organism evidence="2 3">
    <name type="scientific">Reticulomyxa filosa</name>
    <dbReference type="NCBI Taxonomy" id="46433"/>
    <lineage>
        <taxon>Eukaryota</taxon>
        <taxon>Sar</taxon>
        <taxon>Rhizaria</taxon>
        <taxon>Retaria</taxon>
        <taxon>Foraminifera</taxon>
        <taxon>Monothalamids</taxon>
        <taxon>Reticulomyxidae</taxon>
        <taxon>Reticulomyxa</taxon>
    </lineage>
</organism>
<keyword evidence="3" id="KW-1185">Reference proteome</keyword>
<gene>
    <name evidence="2" type="ORF">RFI_08078</name>
</gene>
<sequence>MSPKYQDETFKTSPKKLRQSPSLDQESQHFIQSRNNIAKDRPSSVPAKKRVQSNPYICTPQIKKRHAEESNNMKRLRQEVALEEEKELTFRPKINKNYPFNRKLEANVPRVFFCRLHSWGNQKYLKQKILIMQKKTEEEQKEKEVRLQHKRRPSEPSKRQKQNRFHSLTSPESKLPVYERLLELEKKRIQKIAKVKERLEEKEMEELQFCPTTTNYELKKQIVKPIWERVDNINKTKQRLHTELKHKLNKERQRDFTFKPQISNKSKQLAQVTYFFIVHFSD</sequence>